<accession>U3AUP5</accession>
<gene>
    <name evidence="1" type="ORF">VAZ01S_077_00120</name>
</gene>
<evidence type="ECO:0000313" key="2">
    <source>
        <dbReference type="Proteomes" id="UP000016567"/>
    </source>
</evidence>
<sequence>MLVLRTIWMESKLYIEIPRYLFRSENNLLIRILTIEQRGKGALVSAPFTCLCLASLSLTWVLKINTGYFFSKYRMYSVNLLNWRNLQF</sequence>
<dbReference type="AlphaFoldDB" id="U3AUP5"/>
<dbReference type="Proteomes" id="UP000016567">
    <property type="component" value="Unassembled WGS sequence"/>
</dbReference>
<comment type="caution">
    <text evidence="1">The sequence shown here is derived from an EMBL/GenBank/DDBJ whole genome shotgun (WGS) entry which is preliminary data.</text>
</comment>
<keyword evidence="2" id="KW-1185">Reference proteome</keyword>
<protein>
    <submittedName>
        <fullName evidence="1">Uncharacterized protein</fullName>
    </submittedName>
</protein>
<name>U3AUP5_9VIBR</name>
<dbReference type="EMBL" id="BATL01000077">
    <property type="protein sequence ID" value="GAD77475.1"/>
    <property type="molecule type" value="Genomic_DNA"/>
</dbReference>
<dbReference type="STRING" id="1219077.VAZ01S_077_00120"/>
<organism evidence="1 2">
    <name type="scientific">Vibrio azureus NBRC 104587</name>
    <dbReference type="NCBI Taxonomy" id="1219077"/>
    <lineage>
        <taxon>Bacteria</taxon>
        <taxon>Pseudomonadati</taxon>
        <taxon>Pseudomonadota</taxon>
        <taxon>Gammaproteobacteria</taxon>
        <taxon>Vibrionales</taxon>
        <taxon>Vibrionaceae</taxon>
        <taxon>Vibrio</taxon>
    </lineage>
</organism>
<evidence type="ECO:0000313" key="1">
    <source>
        <dbReference type="EMBL" id="GAD77475.1"/>
    </source>
</evidence>
<proteinExistence type="predicted"/>
<reference evidence="1 2" key="1">
    <citation type="submission" date="2013-09" db="EMBL/GenBank/DDBJ databases">
        <title>Whole genome shotgun sequence of Vibrio azureus NBRC 104587.</title>
        <authorList>
            <person name="Isaki S."/>
            <person name="Hosoyama A."/>
            <person name="Numata M."/>
            <person name="Hashimoto M."/>
            <person name="Hosoyama Y."/>
            <person name="Tsuchikane K."/>
            <person name="Noguchi M."/>
            <person name="Hirakata S."/>
            <person name="Ichikawa N."/>
            <person name="Ohji S."/>
            <person name="Yamazoe A."/>
            <person name="Fujita N."/>
        </authorList>
    </citation>
    <scope>NUCLEOTIDE SEQUENCE [LARGE SCALE GENOMIC DNA]</scope>
    <source>
        <strain evidence="1 2">NBRC 104587</strain>
    </source>
</reference>